<proteinExistence type="inferred from homology"/>
<feature type="domain" description="FAD dependent oxidoreductase" evidence="3">
    <location>
        <begin position="13"/>
        <end position="311"/>
    </location>
</feature>
<evidence type="ECO:0000256" key="1">
    <source>
        <dbReference type="ARBA" id="ARBA00023002"/>
    </source>
</evidence>
<reference evidence="4 5" key="1">
    <citation type="submission" date="2018-07" db="EMBL/GenBank/DDBJ databases">
        <title>Draft genome of the type strain Streptomyces armeniacus ATCC 15676.</title>
        <authorList>
            <person name="Labana P."/>
            <person name="Gosse J.T."/>
            <person name="Boddy C.N."/>
        </authorList>
    </citation>
    <scope>NUCLEOTIDE SEQUENCE [LARGE SCALE GENOMIC DNA]</scope>
    <source>
        <strain evidence="4 5">ATCC 15676</strain>
    </source>
</reference>
<dbReference type="KEGG" id="sarm:DVA86_18265"/>
<keyword evidence="1" id="KW-0560">Oxidoreductase</keyword>
<dbReference type="PANTHER" id="PTHR43747">
    <property type="entry name" value="FAD-BINDING PROTEIN"/>
    <property type="match status" value="1"/>
</dbReference>
<dbReference type="InterPro" id="IPR050816">
    <property type="entry name" value="Flavin-dep_Halogenase_NPB"/>
</dbReference>
<keyword evidence="5" id="KW-1185">Reference proteome</keyword>
<dbReference type="EMBL" id="CP031320">
    <property type="protein sequence ID" value="AXK34305.1"/>
    <property type="molecule type" value="Genomic_DNA"/>
</dbReference>
<dbReference type="Gene3D" id="3.50.50.60">
    <property type="entry name" value="FAD/NAD(P)-binding domain"/>
    <property type="match status" value="1"/>
</dbReference>
<evidence type="ECO:0000256" key="2">
    <source>
        <dbReference type="ARBA" id="ARBA00038396"/>
    </source>
</evidence>
<name>A0A345XRN9_9ACTN</name>
<accession>A0A345XRN9</accession>
<gene>
    <name evidence="4" type="ORF">DVA86_18265</name>
</gene>
<comment type="similarity">
    <text evidence="2">Belongs to the flavin-dependent halogenase family. Bacterial tryptophan halogenase subfamily.</text>
</comment>
<dbReference type="InterPro" id="IPR006076">
    <property type="entry name" value="FAD-dep_OxRdtase"/>
</dbReference>
<protein>
    <submittedName>
        <fullName evidence="4">FAD-dependent oxidoreductase</fullName>
    </submittedName>
</protein>
<dbReference type="InterPro" id="IPR036188">
    <property type="entry name" value="FAD/NAD-bd_sf"/>
</dbReference>
<dbReference type="GO" id="GO:0016491">
    <property type="term" value="F:oxidoreductase activity"/>
    <property type="evidence" value="ECO:0007669"/>
    <property type="project" value="UniProtKB-KW"/>
</dbReference>
<evidence type="ECO:0000313" key="5">
    <source>
        <dbReference type="Proteomes" id="UP000254425"/>
    </source>
</evidence>
<dbReference type="Pfam" id="PF01266">
    <property type="entry name" value="DAO"/>
    <property type="match status" value="1"/>
</dbReference>
<organism evidence="4 5">
    <name type="scientific">Streptomyces armeniacus</name>
    <dbReference type="NCBI Taxonomy" id="83291"/>
    <lineage>
        <taxon>Bacteria</taxon>
        <taxon>Bacillati</taxon>
        <taxon>Actinomycetota</taxon>
        <taxon>Actinomycetes</taxon>
        <taxon>Kitasatosporales</taxon>
        <taxon>Streptomycetaceae</taxon>
        <taxon>Streptomyces</taxon>
    </lineage>
</organism>
<evidence type="ECO:0000313" key="4">
    <source>
        <dbReference type="EMBL" id="AXK34305.1"/>
    </source>
</evidence>
<dbReference type="PANTHER" id="PTHR43747:SF5">
    <property type="entry name" value="FAD-BINDING DOMAIN-CONTAINING PROTEIN"/>
    <property type="match status" value="1"/>
</dbReference>
<dbReference type="SUPFAM" id="SSF51905">
    <property type="entry name" value="FAD/NAD(P)-binding domain"/>
    <property type="match status" value="1"/>
</dbReference>
<dbReference type="Proteomes" id="UP000254425">
    <property type="component" value="Chromosome"/>
</dbReference>
<dbReference type="PRINTS" id="PR00420">
    <property type="entry name" value="RNGMNOXGNASE"/>
</dbReference>
<evidence type="ECO:0000259" key="3">
    <source>
        <dbReference type="Pfam" id="PF01266"/>
    </source>
</evidence>
<dbReference type="AlphaFoldDB" id="A0A345XRN9"/>
<sequence length="580" mass="64042">MEAKMTGKTPQYDVAILGAGLTGAALAGCLARNGAKVLILDSGTHPRFSTGESVTPYAAVLLRILSERYGVPELSLLSNFESTQERVSSHCGLNRTSGYLYHRPGMRQNPVESAQFSPGSLFQDGSHFFRQDTDSWLVNTAVAYGADIRQQQRITDVAVGEDGVTLSTGDGKGPVFRARFVVDTSGPASPLADRLELREEPTRLRHRSRSLYNHMLGVRPYEETVAAGDQRARVPWSQGTLHHLFEGGWMWVIPFDNHPRATNPLCSVGLVLDPEVHPEPGCSPEEEFRSFVARYPDLAPQFRDARPAREWTRTGTQQYSSKQTVGYRWCVTGAAAGYVDELHSCGLTASLQTVGALGWRLLDALRADDFAVERFSDVQELEQSLLDFNDSLVAAAFTSTADWELWDSWFQVWSLGQLLGLLDARLALSKYAENHRAEELAGLERCAPAGGMPDYPPLRELFTRAERLVRDVRTGDRDPRESGLELMRVLRSADFTPPGYGFGEPGRRHHGMSPAQTLTTLRWARSSRVPGEIGALTYEGLTALLRDRVSRKDVALKDQLTHAVAGLPLVGRPLRVSGPK</sequence>